<gene>
    <name evidence="1" type="ORF">M431DRAFT_235060</name>
</gene>
<sequence length="160" mass="18192">MDLAGREKAGLTPPTLPFGRWRHLQGGLCLILLSGLDLTTLEYSRLPSHLHPFSELALCGQCLLFYFLGLAIFQSTTIAALCVKRRILSNCLIYSFSHQCYESDRMYEQWGFTPPSLPLPYTRGSLILNWHAIYSPCSGSFSLRDKNLFCFLPPWGEREL</sequence>
<evidence type="ECO:0000313" key="2">
    <source>
        <dbReference type="Proteomes" id="UP000241690"/>
    </source>
</evidence>
<accession>A0A2T4A218</accession>
<dbReference type="EMBL" id="KZ679686">
    <property type="protein sequence ID" value="PTB51117.1"/>
    <property type="molecule type" value="Genomic_DNA"/>
</dbReference>
<dbReference type="AlphaFoldDB" id="A0A2T4A218"/>
<name>A0A2T4A218_TRIHA</name>
<keyword evidence="2" id="KW-1185">Reference proteome</keyword>
<proteinExistence type="predicted"/>
<organism evidence="1 2">
    <name type="scientific">Trichoderma harzianum CBS 226.95</name>
    <dbReference type="NCBI Taxonomy" id="983964"/>
    <lineage>
        <taxon>Eukaryota</taxon>
        <taxon>Fungi</taxon>
        <taxon>Dikarya</taxon>
        <taxon>Ascomycota</taxon>
        <taxon>Pezizomycotina</taxon>
        <taxon>Sordariomycetes</taxon>
        <taxon>Hypocreomycetidae</taxon>
        <taxon>Hypocreales</taxon>
        <taxon>Hypocreaceae</taxon>
        <taxon>Trichoderma</taxon>
    </lineage>
</organism>
<reference evidence="1 2" key="1">
    <citation type="submission" date="2016-07" db="EMBL/GenBank/DDBJ databases">
        <title>Multiple horizontal gene transfer events from other fungi enriched the ability of initially mycotrophic Trichoderma (Ascomycota) to feed on dead plant biomass.</title>
        <authorList>
            <consortium name="DOE Joint Genome Institute"/>
            <person name="Aerts A."/>
            <person name="Atanasova L."/>
            <person name="Chenthamara K."/>
            <person name="Zhang J."/>
            <person name="Grujic M."/>
            <person name="Henrissat B."/>
            <person name="Kuo A."/>
            <person name="Salamov A."/>
            <person name="Lipzen A."/>
            <person name="Labutti K."/>
            <person name="Barry K."/>
            <person name="Miao Y."/>
            <person name="Rahimi M.J."/>
            <person name="Shen Q."/>
            <person name="Grigoriev I.V."/>
            <person name="Kubicek C.P."/>
            <person name="Druzhinina I.S."/>
        </authorList>
    </citation>
    <scope>NUCLEOTIDE SEQUENCE [LARGE SCALE GENOMIC DNA]</scope>
    <source>
        <strain evidence="1 2">CBS 226.95</strain>
    </source>
</reference>
<dbReference type="GeneID" id="36622231"/>
<evidence type="ECO:0000313" key="1">
    <source>
        <dbReference type="EMBL" id="PTB51117.1"/>
    </source>
</evidence>
<dbReference type="Proteomes" id="UP000241690">
    <property type="component" value="Unassembled WGS sequence"/>
</dbReference>
<dbReference type="RefSeq" id="XP_024770794.1">
    <property type="nucleotide sequence ID" value="XM_024913668.1"/>
</dbReference>
<protein>
    <submittedName>
        <fullName evidence="1">Uncharacterized protein</fullName>
    </submittedName>
</protein>